<organism evidence="1 2">
    <name type="scientific">Holothuria leucospilota</name>
    <name type="common">Black long sea cucumber</name>
    <name type="synonym">Mertensiothuria leucospilota</name>
    <dbReference type="NCBI Taxonomy" id="206669"/>
    <lineage>
        <taxon>Eukaryota</taxon>
        <taxon>Metazoa</taxon>
        <taxon>Echinodermata</taxon>
        <taxon>Eleutherozoa</taxon>
        <taxon>Echinozoa</taxon>
        <taxon>Holothuroidea</taxon>
        <taxon>Aspidochirotacea</taxon>
        <taxon>Aspidochirotida</taxon>
        <taxon>Holothuriidae</taxon>
        <taxon>Holothuria</taxon>
    </lineage>
</organism>
<accession>A0A9Q1H654</accession>
<evidence type="ECO:0000313" key="1">
    <source>
        <dbReference type="EMBL" id="KAJ8033826.1"/>
    </source>
</evidence>
<protein>
    <submittedName>
        <fullName evidence="1">Uncharacterized protein</fullName>
    </submittedName>
</protein>
<comment type="caution">
    <text evidence="1">The sequence shown here is derived from an EMBL/GenBank/DDBJ whole genome shotgun (WGS) entry which is preliminary data.</text>
</comment>
<sequence length="126" mass="14075">MALTALRKTAGEGAEQYPEASKILTKDTYMDDICTSVPTTEDARKVTHDMKIVLEKGGFKVKGWSSNDLLQDEGTIQGERSILGDVEEQKVLDVVWDPESYLLKYRVKQQSCNKGKGNNDKTDGFK</sequence>
<proteinExistence type="predicted"/>
<dbReference type="OrthoDB" id="8065733at2759"/>
<dbReference type="AlphaFoldDB" id="A0A9Q1H654"/>
<reference evidence="1" key="1">
    <citation type="submission" date="2021-10" db="EMBL/GenBank/DDBJ databases">
        <title>Tropical sea cucumber genome reveals ecological adaptation and Cuvierian tubules defense mechanism.</title>
        <authorList>
            <person name="Chen T."/>
        </authorList>
    </citation>
    <scope>NUCLEOTIDE SEQUENCE</scope>
    <source>
        <strain evidence="1">Nanhai2018</strain>
        <tissue evidence="1">Muscle</tissue>
    </source>
</reference>
<gene>
    <name evidence="1" type="ORF">HOLleu_24188</name>
</gene>
<keyword evidence="2" id="KW-1185">Reference proteome</keyword>
<dbReference type="EMBL" id="JAIZAY010000011">
    <property type="protein sequence ID" value="KAJ8033826.1"/>
    <property type="molecule type" value="Genomic_DNA"/>
</dbReference>
<dbReference type="Proteomes" id="UP001152320">
    <property type="component" value="Chromosome 11"/>
</dbReference>
<name>A0A9Q1H654_HOLLE</name>
<evidence type="ECO:0000313" key="2">
    <source>
        <dbReference type="Proteomes" id="UP001152320"/>
    </source>
</evidence>